<accession>A0A3P7JEJ2</accession>
<name>A0A3P7JEJ2_STRVU</name>
<dbReference type="EMBL" id="UYYB01114444">
    <property type="protein sequence ID" value="VDM81766.1"/>
    <property type="molecule type" value="Genomic_DNA"/>
</dbReference>
<gene>
    <name evidence="1" type="ORF">SVUK_LOCUS16764</name>
</gene>
<sequence>MDVEPAANLKLVIYFPDRKSMTITGAPISVTSSIGNKSLSVVVDSRPHIQTVYKKIAPSLAEGPISTTEKVGTCSSVILNPGCREECLTDYDCI</sequence>
<evidence type="ECO:0000313" key="1">
    <source>
        <dbReference type="EMBL" id="VDM81766.1"/>
    </source>
</evidence>
<dbReference type="Proteomes" id="UP000270094">
    <property type="component" value="Unassembled WGS sequence"/>
</dbReference>
<dbReference type="AlphaFoldDB" id="A0A3P7JEJ2"/>
<keyword evidence="2" id="KW-1185">Reference proteome</keyword>
<reference evidence="1 2" key="1">
    <citation type="submission" date="2018-11" db="EMBL/GenBank/DDBJ databases">
        <authorList>
            <consortium name="Pathogen Informatics"/>
        </authorList>
    </citation>
    <scope>NUCLEOTIDE SEQUENCE [LARGE SCALE GENOMIC DNA]</scope>
</reference>
<organism evidence="1 2">
    <name type="scientific">Strongylus vulgaris</name>
    <name type="common">Blood worm</name>
    <dbReference type="NCBI Taxonomy" id="40348"/>
    <lineage>
        <taxon>Eukaryota</taxon>
        <taxon>Metazoa</taxon>
        <taxon>Ecdysozoa</taxon>
        <taxon>Nematoda</taxon>
        <taxon>Chromadorea</taxon>
        <taxon>Rhabditida</taxon>
        <taxon>Rhabditina</taxon>
        <taxon>Rhabditomorpha</taxon>
        <taxon>Strongyloidea</taxon>
        <taxon>Strongylidae</taxon>
        <taxon>Strongylus</taxon>
    </lineage>
</organism>
<proteinExistence type="predicted"/>
<protein>
    <submittedName>
        <fullName evidence="1">Uncharacterized protein</fullName>
    </submittedName>
</protein>
<dbReference type="OrthoDB" id="5866928at2759"/>
<evidence type="ECO:0000313" key="2">
    <source>
        <dbReference type="Proteomes" id="UP000270094"/>
    </source>
</evidence>
<feature type="non-terminal residue" evidence="1">
    <location>
        <position position="94"/>
    </location>
</feature>